<dbReference type="Proteomes" id="UP001470230">
    <property type="component" value="Unassembled WGS sequence"/>
</dbReference>
<reference evidence="1 2" key="1">
    <citation type="submission" date="2024-04" db="EMBL/GenBank/DDBJ databases">
        <title>Tritrichomonas musculus Genome.</title>
        <authorList>
            <person name="Alves-Ferreira E."/>
            <person name="Grigg M."/>
            <person name="Lorenzi H."/>
            <person name="Galac M."/>
        </authorList>
    </citation>
    <scope>NUCLEOTIDE SEQUENCE [LARGE SCALE GENOMIC DNA]</scope>
    <source>
        <strain evidence="1 2">EAF2021</strain>
    </source>
</reference>
<gene>
    <name evidence="1" type="ORF">M9Y10_006268</name>
</gene>
<protein>
    <submittedName>
        <fullName evidence="1">Uncharacterized protein</fullName>
    </submittedName>
</protein>
<evidence type="ECO:0000313" key="2">
    <source>
        <dbReference type="Proteomes" id="UP001470230"/>
    </source>
</evidence>
<accession>A0ABR2JFY2</accession>
<name>A0ABR2JFY2_9EUKA</name>
<evidence type="ECO:0000313" key="1">
    <source>
        <dbReference type="EMBL" id="KAK8876082.1"/>
    </source>
</evidence>
<proteinExistence type="predicted"/>
<sequence length="192" mass="23018">MMMIRYSQFYQFHFNKMIKEAPPLPLNVNLSKEKVTIESFLDLVERYLVETCDQNTIESQRLSFNFFKDNLLNRPKEQQYIQTKESLLFKTQYLRKYAEDETIQSQLITRFYFDSTEIELKQTHSIRLIDLLISSLASNIIQSIPKKKPTKIDYQIDPNIIYENNVKSFLPTKYISNYRSFNKFVTGTFFHM</sequence>
<keyword evidence="2" id="KW-1185">Reference proteome</keyword>
<dbReference type="EMBL" id="JAPFFF010000012">
    <property type="protein sequence ID" value="KAK8876082.1"/>
    <property type="molecule type" value="Genomic_DNA"/>
</dbReference>
<organism evidence="1 2">
    <name type="scientific">Tritrichomonas musculus</name>
    <dbReference type="NCBI Taxonomy" id="1915356"/>
    <lineage>
        <taxon>Eukaryota</taxon>
        <taxon>Metamonada</taxon>
        <taxon>Parabasalia</taxon>
        <taxon>Tritrichomonadida</taxon>
        <taxon>Tritrichomonadidae</taxon>
        <taxon>Tritrichomonas</taxon>
    </lineage>
</organism>
<comment type="caution">
    <text evidence="1">The sequence shown here is derived from an EMBL/GenBank/DDBJ whole genome shotgun (WGS) entry which is preliminary data.</text>
</comment>